<gene>
    <name evidence="7" type="ORF">FN961_04575</name>
</gene>
<dbReference type="PANTHER" id="PTHR46056">
    <property type="entry name" value="LONG-CHAIN-ALCOHOL OXIDASE"/>
    <property type="match status" value="1"/>
</dbReference>
<keyword evidence="8" id="KW-1185">Reference proteome</keyword>
<name>A0A553JSI6_SHEHA</name>
<comment type="similarity">
    <text evidence="1">Belongs to the GMC oxidoreductase family.</text>
</comment>
<feature type="domain" description="Glucose-methanol-choline oxidoreductase N-terminal" evidence="5">
    <location>
        <begin position="209"/>
        <end position="320"/>
    </location>
</feature>
<sequence>MKSSKQFDICIVGSGAGAGPIAYELARAGFKVGVLEKGKWFKEEDFFKDEQLARHSVFRSQFKDERHTLEEPNGDGSWSSDTTSQFWGGNIVGGATNFMSAYFHRLKPQDFRLVSEYGAIKGANNVDWPISYDELEPYYAKVEQVVGVSGKVVNHPQLEPRSTKDFPFPPTAEHPVAQRFDIACKSLKLHPLPMARGILSIPFNGRLSCEYSGYCGNYGCHSGAKASSRAALLDSAVKTGHCEIVTQAKVYRLNTDESGNITSADYFDLADGDSSKRVTAKLFVVACYSIESARLLLSSTGVKHPNGIGNRYQQVGKNLHCCAGGTGHGVFKMDKLKELEAKQLKVRGPFFNRALQDWYEIDDSAVSGKPIKGGTLDFVFDPPSPTGATSSLKWQGDNLLWGTPLKQKIKSHFTQSKDFKFEVFCDWLTNDECYVSLDTQEKDRWGQNVAKVRAGFHPHDEKVAQYLVDRGVEVMKAMGAHKSWGNVFTQPTSNLVAGGCRFGDDPKTSVLDKNCRVHDCDNLYVTDGSFMPNGGSVTPTFTIYANAFRVADKMLERMRADVSLIS</sequence>
<dbReference type="Proteomes" id="UP000318126">
    <property type="component" value="Unassembled WGS sequence"/>
</dbReference>
<evidence type="ECO:0000313" key="8">
    <source>
        <dbReference type="Proteomes" id="UP000318126"/>
    </source>
</evidence>
<keyword evidence="4" id="KW-0560">Oxidoreductase</keyword>
<evidence type="ECO:0000256" key="2">
    <source>
        <dbReference type="ARBA" id="ARBA00022630"/>
    </source>
</evidence>
<dbReference type="Pfam" id="PF05199">
    <property type="entry name" value="GMC_oxred_C"/>
    <property type="match status" value="1"/>
</dbReference>
<evidence type="ECO:0000259" key="5">
    <source>
        <dbReference type="Pfam" id="PF00732"/>
    </source>
</evidence>
<evidence type="ECO:0000259" key="6">
    <source>
        <dbReference type="Pfam" id="PF05199"/>
    </source>
</evidence>
<evidence type="ECO:0000313" key="7">
    <source>
        <dbReference type="EMBL" id="TRY15341.1"/>
    </source>
</evidence>
<accession>A0A553JSI6</accession>
<dbReference type="InterPro" id="IPR000172">
    <property type="entry name" value="GMC_OxRdtase_N"/>
</dbReference>
<keyword evidence="3" id="KW-0274">FAD</keyword>
<dbReference type="InterPro" id="IPR007867">
    <property type="entry name" value="GMC_OxRtase_C"/>
</dbReference>
<dbReference type="RefSeq" id="WP_143563373.1">
    <property type="nucleotide sequence ID" value="NZ_BMPL01000037.1"/>
</dbReference>
<dbReference type="Gene3D" id="3.50.50.60">
    <property type="entry name" value="FAD/NAD(P)-binding domain"/>
    <property type="match status" value="2"/>
</dbReference>
<evidence type="ECO:0000256" key="1">
    <source>
        <dbReference type="ARBA" id="ARBA00010790"/>
    </source>
</evidence>
<evidence type="ECO:0000256" key="4">
    <source>
        <dbReference type="ARBA" id="ARBA00023002"/>
    </source>
</evidence>
<feature type="domain" description="Glucose-methanol-choline oxidoreductase C-terminal" evidence="6">
    <location>
        <begin position="431"/>
        <end position="547"/>
    </location>
</feature>
<dbReference type="InterPro" id="IPR036188">
    <property type="entry name" value="FAD/NAD-bd_sf"/>
</dbReference>
<dbReference type="GO" id="GO:0016614">
    <property type="term" value="F:oxidoreductase activity, acting on CH-OH group of donors"/>
    <property type="evidence" value="ECO:0007669"/>
    <property type="project" value="InterPro"/>
</dbReference>
<dbReference type="Pfam" id="PF00732">
    <property type="entry name" value="GMC_oxred_N"/>
    <property type="match status" value="1"/>
</dbReference>
<dbReference type="OrthoDB" id="9787779at2"/>
<dbReference type="SUPFAM" id="SSF51905">
    <property type="entry name" value="FAD/NAD(P)-binding domain"/>
    <property type="match status" value="1"/>
</dbReference>
<comment type="caution">
    <text evidence="7">The sequence shown here is derived from an EMBL/GenBank/DDBJ whole genome shotgun (WGS) entry which is preliminary data.</text>
</comment>
<organism evidence="7 8">
    <name type="scientific">Shewanella hanedai</name>
    <name type="common">Alteromonas hanedai</name>
    <dbReference type="NCBI Taxonomy" id="25"/>
    <lineage>
        <taxon>Bacteria</taxon>
        <taxon>Pseudomonadati</taxon>
        <taxon>Pseudomonadota</taxon>
        <taxon>Gammaproteobacteria</taxon>
        <taxon>Alteromonadales</taxon>
        <taxon>Shewanellaceae</taxon>
        <taxon>Shewanella</taxon>
    </lineage>
</organism>
<dbReference type="AlphaFoldDB" id="A0A553JSI6"/>
<protein>
    <submittedName>
        <fullName evidence="7">GMC family oxidoreductase</fullName>
    </submittedName>
</protein>
<reference evidence="8" key="1">
    <citation type="submission" date="2019-07" db="EMBL/GenBank/DDBJ databases">
        <title>Shewanella sp. YLB-08 draft genomic sequence.</title>
        <authorList>
            <person name="Yu L."/>
        </authorList>
    </citation>
    <scope>NUCLEOTIDE SEQUENCE [LARGE SCALE GENOMIC DNA]</scope>
    <source>
        <strain evidence="8">JCM 20706</strain>
    </source>
</reference>
<dbReference type="PANTHER" id="PTHR46056:SF12">
    <property type="entry name" value="LONG-CHAIN-ALCOHOL OXIDASE"/>
    <property type="match status" value="1"/>
</dbReference>
<proteinExistence type="inferred from homology"/>
<dbReference type="GO" id="GO:0050660">
    <property type="term" value="F:flavin adenine dinucleotide binding"/>
    <property type="evidence" value="ECO:0007669"/>
    <property type="project" value="InterPro"/>
</dbReference>
<dbReference type="EMBL" id="VKGK01000004">
    <property type="protein sequence ID" value="TRY15341.1"/>
    <property type="molecule type" value="Genomic_DNA"/>
</dbReference>
<keyword evidence="2" id="KW-0285">Flavoprotein</keyword>
<evidence type="ECO:0000256" key="3">
    <source>
        <dbReference type="ARBA" id="ARBA00022827"/>
    </source>
</evidence>